<dbReference type="AlphaFoldDB" id="A0A9N9TUL0"/>
<dbReference type="Pfam" id="PF00328">
    <property type="entry name" value="His_Phos_2"/>
    <property type="match status" value="1"/>
</dbReference>
<dbReference type="GO" id="GO:0052745">
    <property type="term" value="F:inositol phosphate phosphatase activity"/>
    <property type="evidence" value="ECO:0007669"/>
    <property type="project" value="TreeGrafter"/>
</dbReference>
<evidence type="ECO:0000256" key="2">
    <source>
        <dbReference type="ARBA" id="ARBA00008422"/>
    </source>
</evidence>
<feature type="signal peptide" evidence="17">
    <location>
        <begin position="1"/>
        <end position="18"/>
    </location>
</feature>
<dbReference type="InterPro" id="IPR029033">
    <property type="entry name" value="His_PPase_superfam"/>
</dbReference>
<evidence type="ECO:0000256" key="5">
    <source>
        <dbReference type="ARBA" id="ARBA00018097"/>
    </source>
</evidence>
<evidence type="ECO:0000256" key="1">
    <source>
        <dbReference type="ARBA" id="ARBA00004236"/>
    </source>
</evidence>
<keyword evidence="10" id="KW-0325">Glycoprotein</keyword>
<evidence type="ECO:0000256" key="13">
    <source>
        <dbReference type="ARBA" id="ARBA00043671"/>
    </source>
</evidence>
<evidence type="ECO:0000256" key="4">
    <source>
        <dbReference type="ARBA" id="ARBA00013040"/>
    </source>
</evidence>
<dbReference type="EC" id="3.1.3.80" evidence="3"/>
<dbReference type="Gene3D" id="3.40.50.1240">
    <property type="entry name" value="Phosphoglycerate mutase-like"/>
    <property type="match status" value="1"/>
</dbReference>
<keyword evidence="7 17" id="KW-0732">Signal</keyword>
<dbReference type="SUPFAM" id="SSF53254">
    <property type="entry name" value="Phosphoglycerate mutase-like"/>
    <property type="match status" value="1"/>
</dbReference>
<keyword evidence="19" id="KW-1185">Reference proteome</keyword>
<comment type="subcellular location">
    <subcellularLocation>
        <location evidence="1">Cell membrane</location>
    </subcellularLocation>
</comment>
<dbReference type="GO" id="GO:0034417">
    <property type="term" value="F:bisphosphoglycerate 3-phosphatase activity"/>
    <property type="evidence" value="ECO:0007669"/>
    <property type="project" value="UniProtKB-EC"/>
</dbReference>
<evidence type="ECO:0000256" key="11">
    <source>
        <dbReference type="ARBA" id="ARBA00031642"/>
    </source>
</evidence>
<evidence type="ECO:0000256" key="16">
    <source>
        <dbReference type="SAM" id="MobiDB-lite"/>
    </source>
</evidence>
<reference evidence="18" key="1">
    <citation type="submission" date="2022-01" db="EMBL/GenBank/DDBJ databases">
        <authorList>
            <person name="King R."/>
        </authorList>
    </citation>
    <scope>NUCLEOTIDE SEQUENCE</scope>
</reference>
<evidence type="ECO:0000313" key="19">
    <source>
        <dbReference type="Proteomes" id="UP001153712"/>
    </source>
</evidence>
<name>A0A9N9TUL0_PHYSR</name>
<dbReference type="OrthoDB" id="6509975at2759"/>
<dbReference type="CDD" id="cd07061">
    <property type="entry name" value="HP_HAP_like"/>
    <property type="match status" value="1"/>
</dbReference>
<dbReference type="PANTHER" id="PTHR20963">
    <property type="entry name" value="MULTIPLE INOSITOL POLYPHOSPHATE PHOSPHATASE-RELATED"/>
    <property type="match status" value="1"/>
</dbReference>
<evidence type="ECO:0000256" key="8">
    <source>
        <dbReference type="ARBA" id="ARBA00022801"/>
    </source>
</evidence>
<evidence type="ECO:0000256" key="14">
    <source>
        <dbReference type="ARBA" id="ARBA00043691"/>
    </source>
</evidence>
<sequence length="654" mass="77094">MTWFRPISLCILLPLIAAQLNYPNDNQNYNYNNNPNNYNSNYPNYNSNNSNYSSSNPNYNPNYNPNNSNYNSNNPNSPNYNPNYNSNNPNYPNNPNYNSNYNNPYNPNYNMNNPNNPNYNPNYNTNNPNNPNYYNSNNQDYNRNNQDYNRNNQDYNRNNQDYNRNNQDYNRNNQDYNRNNPGNSNLNYNNPSFVSQPLDQSDCCEEYCYSQDPEPYLYFGTKTAYDSISRRGGNQHVIPDCTPVQFWSIIRHGTRLPDVDTIRSMRNMNRIHAEITRNYEQRKSFPDRGRLCPQDYDLFRKWHFNESINEGLANTLTRQGVEDLKLLARRYKTKYPDLLQNYDERTHYFQYSTDDRTHDSFQAYIEGLFEQDAFRVHANMINGERLTNPFQNCPRWQQDENARYYRQSESQRFKEKSDYQKLVRDVFRRLGFRFSLNSTVIDDMYELCAYEKAFNPQPKSAWCIAFNKEQLKIMEYIEDLKYFNEYGYGNPLAEKIGCSSLKDMYERFERTVNGNSDGNKAAFIFGDTASFLSTLSAIGANKDYSPLNAENYYQQSRRTWRTSTMSPFSANLVASLYQCNRGEKYRVMFFLNEIPVEFPDCSVGLCNWSTIQQKYQDLVRSCNAESMCNGRGSAASYYAEIAVLFVTLLFALKM</sequence>
<dbReference type="EC" id="3.1.3.62" evidence="4"/>
<evidence type="ECO:0000313" key="18">
    <source>
        <dbReference type="EMBL" id="CAG9860706.1"/>
    </source>
</evidence>
<gene>
    <name evidence="18" type="ORF">PHYEVI_LOCUS7054</name>
</gene>
<evidence type="ECO:0000256" key="15">
    <source>
        <dbReference type="ARBA" id="ARBA00043832"/>
    </source>
</evidence>
<comment type="catalytic activity">
    <reaction evidence="13">
        <text>1D-myo-inositol 1,2,4,5,6-pentakisphosphate + H2O = 1D-myo-inositol 1,2,5,6-tetrakisphosphate + phosphate</text>
        <dbReference type="Rhea" id="RHEA:77115"/>
        <dbReference type="ChEBI" id="CHEBI:15377"/>
        <dbReference type="ChEBI" id="CHEBI:43474"/>
        <dbReference type="ChEBI" id="CHEBI:57798"/>
        <dbReference type="ChEBI" id="CHEBI:195535"/>
        <dbReference type="EC" id="3.1.3.62"/>
    </reaction>
    <physiologicalReaction direction="left-to-right" evidence="13">
        <dbReference type="Rhea" id="RHEA:77116"/>
    </physiologicalReaction>
</comment>
<evidence type="ECO:0000256" key="10">
    <source>
        <dbReference type="ARBA" id="ARBA00023180"/>
    </source>
</evidence>
<evidence type="ECO:0000256" key="17">
    <source>
        <dbReference type="SAM" id="SignalP"/>
    </source>
</evidence>
<feature type="region of interest" description="Disordered" evidence="16">
    <location>
        <begin position="28"/>
        <end position="185"/>
    </location>
</feature>
<dbReference type="InterPro" id="IPR000560">
    <property type="entry name" value="His_Pase_clade-2"/>
</dbReference>
<keyword evidence="9" id="KW-0472">Membrane</keyword>
<evidence type="ECO:0000256" key="12">
    <source>
        <dbReference type="ARBA" id="ARBA00043668"/>
    </source>
</evidence>
<proteinExistence type="inferred from homology"/>
<dbReference type="FunFam" id="3.40.50.1240:FF:000014">
    <property type="entry name" value="Multiple inositol polyphosphate phosphatase 1"/>
    <property type="match status" value="1"/>
</dbReference>
<comment type="catalytic activity">
    <reaction evidence="14">
        <text>1D-myo-inositol hexakisphosphate + H2O = 1D-myo-inositol 1,2,4,5,6-pentakisphosphate + phosphate</text>
        <dbReference type="Rhea" id="RHEA:16989"/>
        <dbReference type="ChEBI" id="CHEBI:15377"/>
        <dbReference type="ChEBI" id="CHEBI:43474"/>
        <dbReference type="ChEBI" id="CHEBI:57798"/>
        <dbReference type="ChEBI" id="CHEBI:58130"/>
        <dbReference type="EC" id="3.1.3.62"/>
    </reaction>
    <physiologicalReaction direction="left-to-right" evidence="14">
        <dbReference type="Rhea" id="RHEA:16990"/>
    </physiologicalReaction>
</comment>
<evidence type="ECO:0000256" key="6">
    <source>
        <dbReference type="ARBA" id="ARBA00022475"/>
    </source>
</evidence>
<comment type="similarity">
    <text evidence="2">Belongs to the histidine acid phosphatase family. MINPP1 subfamily.</text>
</comment>
<keyword evidence="8" id="KW-0378">Hydrolase</keyword>
<dbReference type="GO" id="GO:0005886">
    <property type="term" value="C:plasma membrane"/>
    <property type="evidence" value="ECO:0007669"/>
    <property type="project" value="UniProtKB-SubCell"/>
</dbReference>
<evidence type="ECO:0000256" key="7">
    <source>
        <dbReference type="ARBA" id="ARBA00022729"/>
    </source>
</evidence>
<comment type="catalytic activity">
    <reaction evidence="15">
        <text>(2R)-2,3-bisphosphoglycerate + H2O = (2R)-2-phosphoglycerate + phosphate</text>
        <dbReference type="Rhea" id="RHEA:27381"/>
        <dbReference type="ChEBI" id="CHEBI:15377"/>
        <dbReference type="ChEBI" id="CHEBI:43474"/>
        <dbReference type="ChEBI" id="CHEBI:58248"/>
        <dbReference type="ChEBI" id="CHEBI:58289"/>
        <dbReference type="EC" id="3.1.3.80"/>
    </reaction>
    <physiologicalReaction direction="left-to-right" evidence="15">
        <dbReference type="Rhea" id="RHEA:27382"/>
    </physiologicalReaction>
</comment>
<dbReference type="GO" id="GO:0003993">
    <property type="term" value="F:acid phosphatase activity"/>
    <property type="evidence" value="ECO:0007669"/>
    <property type="project" value="TreeGrafter"/>
</dbReference>
<keyword evidence="6" id="KW-1003">Cell membrane</keyword>
<organism evidence="18 19">
    <name type="scientific">Phyllotreta striolata</name>
    <name type="common">Striped flea beetle</name>
    <name type="synonym">Crioceris striolata</name>
    <dbReference type="NCBI Taxonomy" id="444603"/>
    <lineage>
        <taxon>Eukaryota</taxon>
        <taxon>Metazoa</taxon>
        <taxon>Ecdysozoa</taxon>
        <taxon>Arthropoda</taxon>
        <taxon>Hexapoda</taxon>
        <taxon>Insecta</taxon>
        <taxon>Pterygota</taxon>
        <taxon>Neoptera</taxon>
        <taxon>Endopterygota</taxon>
        <taxon>Coleoptera</taxon>
        <taxon>Polyphaga</taxon>
        <taxon>Cucujiformia</taxon>
        <taxon>Chrysomeloidea</taxon>
        <taxon>Chrysomelidae</taxon>
        <taxon>Galerucinae</taxon>
        <taxon>Alticini</taxon>
        <taxon>Phyllotreta</taxon>
    </lineage>
</organism>
<comment type="catalytic activity">
    <reaction evidence="12">
        <text>1D-myo-inositol 1,2,5,6-tetrakisphosphate + H2O = 1D-myo-inositol 1,2,6-trisphosphate + phosphate</text>
        <dbReference type="Rhea" id="RHEA:77119"/>
        <dbReference type="ChEBI" id="CHEBI:15377"/>
        <dbReference type="ChEBI" id="CHEBI:43474"/>
        <dbReference type="ChEBI" id="CHEBI:195535"/>
        <dbReference type="ChEBI" id="CHEBI:195537"/>
        <dbReference type="EC" id="3.1.3.62"/>
    </reaction>
    <physiologicalReaction direction="left-to-right" evidence="12">
        <dbReference type="Rhea" id="RHEA:77120"/>
    </physiologicalReaction>
</comment>
<dbReference type="PANTHER" id="PTHR20963:SF8">
    <property type="entry name" value="MULTIPLE INOSITOL POLYPHOSPHATE PHOSPHATASE 1"/>
    <property type="match status" value="1"/>
</dbReference>
<protein>
    <recommendedName>
        <fullName evidence="5">Multiple inositol polyphosphate phosphatase 1</fullName>
        <ecNumber evidence="4">3.1.3.62</ecNumber>
        <ecNumber evidence="3">3.1.3.80</ecNumber>
    </recommendedName>
    <alternativeName>
        <fullName evidence="11">2,3-bisphosphoglycerate 3-phosphatase</fullName>
    </alternativeName>
</protein>
<dbReference type="Proteomes" id="UP001153712">
    <property type="component" value="Chromosome 3"/>
</dbReference>
<dbReference type="EMBL" id="OU900096">
    <property type="protein sequence ID" value="CAG9860706.1"/>
    <property type="molecule type" value="Genomic_DNA"/>
</dbReference>
<feature type="chain" id="PRO_5040374464" description="Multiple inositol polyphosphate phosphatase 1" evidence="17">
    <location>
        <begin position="19"/>
        <end position="654"/>
    </location>
</feature>
<evidence type="ECO:0000256" key="9">
    <source>
        <dbReference type="ARBA" id="ARBA00023136"/>
    </source>
</evidence>
<accession>A0A9N9TUL0</accession>
<evidence type="ECO:0000256" key="3">
    <source>
        <dbReference type="ARBA" id="ARBA00012976"/>
    </source>
</evidence>